<proteinExistence type="predicted"/>
<dbReference type="Proteomes" id="UP001157961">
    <property type="component" value="Unassembled WGS sequence"/>
</dbReference>
<evidence type="ECO:0000313" key="3">
    <source>
        <dbReference type="Proteomes" id="UP001157961"/>
    </source>
</evidence>
<organism evidence="2 3">
    <name type="scientific">Shimia sagamensis</name>
    <dbReference type="NCBI Taxonomy" id="1566352"/>
    <lineage>
        <taxon>Bacteria</taxon>
        <taxon>Pseudomonadati</taxon>
        <taxon>Pseudomonadota</taxon>
        <taxon>Alphaproteobacteria</taxon>
        <taxon>Rhodobacterales</taxon>
        <taxon>Roseobacteraceae</taxon>
    </lineage>
</organism>
<dbReference type="Gene3D" id="3.10.450.50">
    <property type="match status" value="2"/>
</dbReference>
<protein>
    <submittedName>
        <fullName evidence="2">Predicted SnoaL-like aldol condensation-catalyzing enzyme</fullName>
    </submittedName>
</protein>
<dbReference type="PANTHER" id="PTHR38436">
    <property type="entry name" value="POLYKETIDE CYCLASE SNOAL-LIKE DOMAIN"/>
    <property type="match status" value="1"/>
</dbReference>
<dbReference type="InterPro" id="IPR032710">
    <property type="entry name" value="NTF2-like_dom_sf"/>
</dbReference>
<sequence length="256" mass="27365">MTITETVLNAVSALFIQFDPEAATELLAPDYIQHNPAVPTGAAPIIGFIPALKASGITIDTHRVITEGDFVVLHTTYNNAQAFGSETLVAFDVFRVEGGKVAEHWDNLQPLAAPNPSGRLMTDGGTEVVDLEKTAENKAVVTAFVTDVLHGQAPENIANYISADTYLQHNPLVADGLDGLGAALAAMAQAGQKMRYDETHLIVAEGNFVFTASEGALGDTPTAFFDLFRVADGKIVEHWDTISEIPAEMSHENGKF</sequence>
<accession>A0ABY1P308</accession>
<comment type="caution">
    <text evidence="2">The sequence shown here is derived from an EMBL/GenBank/DDBJ whole genome shotgun (WGS) entry which is preliminary data.</text>
</comment>
<reference evidence="2 3" key="1">
    <citation type="submission" date="2017-05" db="EMBL/GenBank/DDBJ databases">
        <authorList>
            <person name="Varghese N."/>
            <person name="Submissions S."/>
        </authorList>
    </citation>
    <scope>NUCLEOTIDE SEQUENCE [LARGE SCALE GENOMIC DNA]</scope>
    <source>
        <strain evidence="2 3">DSM 29734</strain>
    </source>
</reference>
<dbReference type="PANTHER" id="PTHR38436:SF1">
    <property type="entry name" value="ESTER CYCLASE"/>
    <property type="match status" value="1"/>
</dbReference>
<dbReference type="SUPFAM" id="SSF54427">
    <property type="entry name" value="NTF2-like"/>
    <property type="match status" value="2"/>
</dbReference>
<feature type="domain" description="SnoaL-like" evidence="1">
    <location>
        <begin position="15"/>
        <end position="104"/>
    </location>
</feature>
<feature type="domain" description="SnoaL-like" evidence="1">
    <location>
        <begin position="141"/>
        <end position="238"/>
    </location>
</feature>
<name>A0ABY1P308_9RHOB</name>
<gene>
    <name evidence="2" type="ORF">SAMN06265373_104382</name>
</gene>
<dbReference type="InterPro" id="IPR009959">
    <property type="entry name" value="Cyclase_SnoaL-like"/>
</dbReference>
<keyword evidence="3" id="KW-1185">Reference proteome</keyword>
<dbReference type="Pfam" id="PF12680">
    <property type="entry name" value="SnoaL_2"/>
    <property type="match status" value="2"/>
</dbReference>
<evidence type="ECO:0000259" key="1">
    <source>
        <dbReference type="Pfam" id="PF12680"/>
    </source>
</evidence>
<dbReference type="RefSeq" id="WP_283426322.1">
    <property type="nucleotide sequence ID" value="NZ_FXTY01000004.1"/>
</dbReference>
<dbReference type="InterPro" id="IPR037401">
    <property type="entry name" value="SnoaL-like"/>
</dbReference>
<evidence type="ECO:0000313" key="2">
    <source>
        <dbReference type="EMBL" id="SMP23637.1"/>
    </source>
</evidence>
<dbReference type="EMBL" id="FXTY01000004">
    <property type="protein sequence ID" value="SMP23637.1"/>
    <property type="molecule type" value="Genomic_DNA"/>
</dbReference>